<evidence type="ECO:0000256" key="1">
    <source>
        <dbReference type="ARBA" id="ARBA00022737"/>
    </source>
</evidence>
<dbReference type="Gene3D" id="1.10.10.60">
    <property type="entry name" value="Homeodomain-like"/>
    <property type="match status" value="2"/>
</dbReference>
<dbReference type="InterPro" id="IPR011990">
    <property type="entry name" value="TPR-like_helical_dom_sf"/>
</dbReference>
<dbReference type="SUPFAM" id="SSF46689">
    <property type="entry name" value="Homeodomain-like"/>
    <property type="match status" value="1"/>
</dbReference>
<dbReference type="GO" id="GO:0003700">
    <property type="term" value="F:DNA-binding transcription factor activity"/>
    <property type="evidence" value="ECO:0007669"/>
    <property type="project" value="InterPro"/>
</dbReference>
<feature type="repeat" description="TPR" evidence="5">
    <location>
        <begin position="296"/>
        <end position="329"/>
    </location>
</feature>
<keyword evidence="1" id="KW-0677">Repeat</keyword>
<evidence type="ECO:0000256" key="5">
    <source>
        <dbReference type="PROSITE-ProRule" id="PRU00339"/>
    </source>
</evidence>
<dbReference type="Pfam" id="PF07719">
    <property type="entry name" value="TPR_2"/>
    <property type="match status" value="1"/>
</dbReference>
<feature type="domain" description="HTH araC/xylS-type" evidence="6">
    <location>
        <begin position="488"/>
        <end position="590"/>
    </location>
</feature>
<dbReference type="InterPro" id="IPR013105">
    <property type="entry name" value="TPR_2"/>
</dbReference>
<evidence type="ECO:0000256" key="3">
    <source>
        <dbReference type="ARBA" id="ARBA00023015"/>
    </source>
</evidence>
<reference evidence="7 8" key="1">
    <citation type="submission" date="2016-11" db="EMBL/GenBank/DDBJ databases">
        <authorList>
            <person name="Jaros S."/>
            <person name="Januszkiewicz K."/>
            <person name="Wedrychowicz H."/>
        </authorList>
    </citation>
    <scope>NUCLEOTIDE SEQUENCE [LARGE SCALE GENOMIC DNA]</scope>
    <source>
        <strain evidence="7 8">CGMCC 1.6102</strain>
    </source>
</reference>
<dbReference type="Gene3D" id="3.40.50.10070">
    <property type="entry name" value="TolB, N-terminal domain"/>
    <property type="match status" value="1"/>
</dbReference>
<dbReference type="GO" id="GO:0043565">
    <property type="term" value="F:sequence-specific DNA binding"/>
    <property type="evidence" value="ECO:0007669"/>
    <property type="project" value="InterPro"/>
</dbReference>
<evidence type="ECO:0000256" key="4">
    <source>
        <dbReference type="ARBA" id="ARBA00023163"/>
    </source>
</evidence>
<dbReference type="PANTHER" id="PTHR44943:SF8">
    <property type="entry name" value="TPR REPEAT-CONTAINING PROTEIN MJ0263"/>
    <property type="match status" value="1"/>
</dbReference>
<keyword evidence="2 5" id="KW-0802">TPR repeat</keyword>
<sequence length="593" mass="68245">MNQRSIAVLPFDNLSSDPENEYFSDGMAEEIINALSKIQGLKVIARTSSFVFKNQKPDIRIIGNKLGVSSVIEGSIRKAGSRVRIAVQLIRTDNGFYIWSETFDRTLEDIFDLQDEISLLVADRIRENFGHMEIDDRLVSTKTDSPEAYDLFLRAIHHFKRKDLADVKEALVLFTKATQLDPNFTEAFAYIGETYLHHAGFNLISAKEGFKKSREYAQKALAINSRDMRAHKVMAYVHLFHDWNWEAAIQSYNQAVIAGLNNEIDFITNYYIFIQKDYDLAIAIARENVSRDPLHIISYWWLGLCNYLSGRFEDALPAFEESLRIDPNFSEALRWKGLVLGYLGKFKEAFQALDRASELTNGEGLVKLDQMTVKVLSGETEGVLEELKNSHYIDPCDPAALYSLMNRPDEAIHFLQKGLEEKSSMMVSLKYWWVWDNIREDKRFQEIYRQMNFQDHKAHRQHPSNQQLVIAQTSQMAAEESELFLQALREKMALEEVVTDTNLTLRSLAAQIDMHPNKLSWLINMKLGQNFNDYVNSHRLAIFQRKVTDKANAHITLLGMAYDSGFTSKSVFNEFFKKSTGLTPKAWVKAHRN</sequence>
<dbReference type="InterPro" id="IPR019734">
    <property type="entry name" value="TPR_rpt"/>
</dbReference>
<dbReference type="Gene3D" id="1.25.40.10">
    <property type="entry name" value="Tetratricopeptide repeat domain"/>
    <property type="match status" value="2"/>
</dbReference>
<dbReference type="STRING" id="388280.SAMN04488057_102129"/>
<dbReference type="SMART" id="SM00342">
    <property type="entry name" value="HTH_ARAC"/>
    <property type="match status" value="1"/>
</dbReference>
<evidence type="ECO:0000259" key="6">
    <source>
        <dbReference type="PROSITE" id="PS01124"/>
    </source>
</evidence>
<dbReference type="PROSITE" id="PS01124">
    <property type="entry name" value="HTH_ARAC_FAMILY_2"/>
    <property type="match status" value="1"/>
</dbReference>
<gene>
    <name evidence="7" type="ORF">SAMN04488057_102129</name>
</gene>
<protein>
    <submittedName>
        <fullName evidence="7">TolB amino-terminal domain-containing protein</fullName>
    </submittedName>
</protein>
<dbReference type="EMBL" id="FRCY01000002">
    <property type="protein sequence ID" value="SHM55514.1"/>
    <property type="molecule type" value="Genomic_DNA"/>
</dbReference>
<dbReference type="InterPro" id="IPR009057">
    <property type="entry name" value="Homeodomain-like_sf"/>
</dbReference>
<dbReference type="OrthoDB" id="9779074at2"/>
<evidence type="ECO:0000256" key="2">
    <source>
        <dbReference type="ARBA" id="ARBA00022803"/>
    </source>
</evidence>
<keyword evidence="4" id="KW-0804">Transcription</keyword>
<dbReference type="InterPro" id="IPR018060">
    <property type="entry name" value="HTH_AraC"/>
</dbReference>
<proteinExistence type="predicted"/>
<dbReference type="RefSeq" id="WP_073091961.1">
    <property type="nucleotide sequence ID" value="NZ_FRCY01000002.1"/>
</dbReference>
<keyword evidence="3" id="KW-0805">Transcription regulation</keyword>
<organism evidence="7 8">
    <name type="scientific">Cyclobacterium lianum</name>
    <dbReference type="NCBI Taxonomy" id="388280"/>
    <lineage>
        <taxon>Bacteria</taxon>
        <taxon>Pseudomonadati</taxon>
        <taxon>Bacteroidota</taxon>
        <taxon>Cytophagia</taxon>
        <taxon>Cytophagales</taxon>
        <taxon>Cyclobacteriaceae</taxon>
        <taxon>Cyclobacterium</taxon>
    </lineage>
</organism>
<dbReference type="Pfam" id="PF12833">
    <property type="entry name" value="HTH_18"/>
    <property type="match status" value="1"/>
</dbReference>
<accession>A0A1M7JR95</accession>
<dbReference type="SMART" id="SM00028">
    <property type="entry name" value="TPR"/>
    <property type="match status" value="4"/>
</dbReference>
<keyword evidence="8" id="KW-1185">Reference proteome</keyword>
<name>A0A1M7JR95_9BACT</name>
<dbReference type="PANTHER" id="PTHR44943">
    <property type="entry name" value="CELLULOSE SYNTHASE OPERON PROTEIN C"/>
    <property type="match status" value="1"/>
</dbReference>
<dbReference type="Proteomes" id="UP000184513">
    <property type="component" value="Unassembled WGS sequence"/>
</dbReference>
<evidence type="ECO:0000313" key="7">
    <source>
        <dbReference type="EMBL" id="SHM55514.1"/>
    </source>
</evidence>
<dbReference type="AlphaFoldDB" id="A0A1M7JR95"/>
<dbReference type="PROSITE" id="PS50005">
    <property type="entry name" value="TPR"/>
    <property type="match status" value="1"/>
</dbReference>
<evidence type="ECO:0000313" key="8">
    <source>
        <dbReference type="Proteomes" id="UP000184513"/>
    </source>
</evidence>
<dbReference type="InterPro" id="IPR051685">
    <property type="entry name" value="Ycf3/AcsC/BcsC/TPR_MFPF"/>
</dbReference>
<dbReference type="SUPFAM" id="SSF48452">
    <property type="entry name" value="TPR-like"/>
    <property type="match status" value="2"/>
</dbReference>